<dbReference type="GO" id="GO:0004190">
    <property type="term" value="F:aspartic-type endopeptidase activity"/>
    <property type="evidence" value="ECO:0007669"/>
    <property type="project" value="InterPro"/>
</dbReference>
<dbReference type="AlphaFoldDB" id="A0AAV7UKJ8"/>
<evidence type="ECO:0000313" key="1">
    <source>
        <dbReference type="EMBL" id="KAJ1189543.1"/>
    </source>
</evidence>
<protein>
    <submittedName>
        <fullName evidence="1">Uncharacterized protein</fullName>
    </submittedName>
</protein>
<accession>A0AAV7UKJ8</accession>
<keyword evidence="2" id="KW-1185">Reference proteome</keyword>
<organism evidence="1 2">
    <name type="scientific">Pleurodeles waltl</name>
    <name type="common">Iberian ribbed newt</name>
    <dbReference type="NCBI Taxonomy" id="8319"/>
    <lineage>
        <taxon>Eukaryota</taxon>
        <taxon>Metazoa</taxon>
        <taxon>Chordata</taxon>
        <taxon>Craniata</taxon>
        <taxon>Vertebrata</taxon>
        <taxon>Euteleostomi</taxon>
        <taxon>Amphibia</taxon>
        <taxon>Batrachia</taxon>
        <taxon>Caudata</taxon>
        <taxon>Salamandroidea</taxon>
        <taxon>Salamandridae</taxon>
        <taxon>Pleurodelinae</taxon>
        <taxon>Pleurodeles</taxon>
    </lineage>
</organism>
<reference evidence="1" key="1">
    <citation type="journal article" date="2022" name="bioRxiv">
        <title>Sequencing and chromosome-scale assembly of the giantPleurodeles waltlgenome.</title>
        <authorList>
            <person name="Brown T."/>
            <person name="Elewa A."/>
            <person name="Iarovenko S."/>
            <person name="Subramanian E."/>
            <person name="Araus A.J."/>
            <person name="Petzold A."/>
            <person name="Susuki M."/>
            <person name="Suzuki K.-i.T."/>
            <person name="Hayashi T."/>
            <person name="Toyoda A."/>
            <person name="Oliveira C."/>
            <person name="Osipova E."/>
            <person name="Leigh N.D."/>
            <person name="Simon A."/>
            <person name="Yun M.H."/>
        </authorList>
    </citation>
    <scope>NUCLEOTIDE SEQUENCE</scope>
    <source>
        <strain evidence="1">20211129_DDA</strain>
        <tissue evidence="1">Liver</tissue>
    </source>
</reference>
<name>A0AAV7UKJ8_PLEWA</name>
<dbReference type="Proteomes" id="UP001066276">
    <property type="component" value="Chromosome 3_1"/>
</dbReference>
<evidence type="ECO:0000313" key="2">
    <source>
        <dbReference type="Proteomes" id="UP001066276"/>
    </source>
</evidence>
<sequence>MACVNIRKCEVVGGDIQSGTVLSLKSGEGDGSKRPMCEVLVEGKKLVLMADSGSPWTIIVQDYFERMFEGIWDMTDLNESDIVAESFEGYMTDEFGSIKEEVWKDCEKNDDVIQEVKGYVRDGWPVKCKVAAELEPFAKVRGELEVENEMLFKKGKCIPPRGGRSGFGKEIARPVESGENGSGYELLDPAEASEETPEEGGKCVLTWDTERCNGMEGSWNVGGRLVTALWLGFPKKEEGFLLYPD</sequence>
<dbReference type="EMBL" id="JANPWB010000005">
    <property type="protein sequence ID" value="KAJ1189543.1"/>
    <property type="molecule type" value="Genomic_DNA"/>
</dbReference>
<proteinExistence type="predicted"/>
<dbReference type="PROSITE" id="PS00141">
    <property type="entry name" value="ASP_PROTEASE"/>
    <property type="match status" value="1"/>
</dbReference>
<comment type="caution">
    <text evidence="1">The sequence shown here is derived from an EMBL/GenBank/DDBJ whole genome shotgun (WGS) entry which is preliminary data.</text>
</comment>
<dbReference type="GO" id="GO:0006508">
    <property type="term" value="P:proteolysis"/>
    <property type="evidence" value="ECO:0007669"/>
    <property type="project" value="InterPro"/>
</dbReference>
<gene>
    <name evidence="1" type="ORF">NDU88_006288</name>
</gene>
<dbReference type="InterPro" id="IPR001969">
    <property type="entry name" value="Aspartic_peptidase_AS"/>
</dbReference>